<evidence type="ECO:0000313" key="2">
    <source>
        <dbReference type="Proteomes" id="UP001236663"/>
    </source>
</evidence>
<dbReference type="PIRSF" id="PIRSF039032">
    <property type="entry name" value="HigB-2"/>
    <property type="match status" value="1"/>
</dbReference>
<organism evidence="1 2">
    <name type="scientific">Cyclobacterium jeungdonense</name>
    <dbReference type="NCBI Taxonomy" id="708087"/>
    <lineage>
        <taxon>Bacteria</taxon>
        <taxon>Pseudomonadati</taxon>
        <taxon>Bacteroidota</taxon>
        <taxon>Cytophagia</taxon>
        <taxon>Cytophagales</taxon>
        <taxon>Cyclobacteriaceae</taxon>
        <taxon>Cyclobacterium</taxon>
    </lineage>
</organism>
<dbReference type="RefSeq" id="WP_163382908.1">
    <property type="nucleotide sequence ID" value="NZ_JAUFQS010000047.1"/>
</dbReference>
<dbReference type="InterPro" id="IPR009387">
    <property type="entry name" value="HigB-2"/>
</dbReference>
<reference evidence="2" key="1">
    <citation type="journal article" date="2019" name="Int. J. Syst. Evol. Microbiol.">
        <title>The Global Catalogue of Microorganisms (GCM) 10K type strain sequencing project: providing services to taxonomists for standard genome sequencing and annotation.</title>
        <authorList>
            <consortium name="The Broad Institute Genomics Platform"/>
            <consortium name="The Broad Institute Genome Sequencing Center for Infectious Disease"/>
            <person name="Wu L."/>
            <person name="Ma J."/>
        </authorList>
    </citation>
    <scope>NUCLEOTIDE SEQUENCE [LARGE SCALE GENOMIC DNA]</scope>
    <source>
        <strain evidence="2">CECT 7706</strain>
    </source>
</reference>
<evidence type="ECO:0000313" key="1">
    <source>
        <dbReference type="EMBL" id="MDN3690617.1"/>
    </source>
</evidence>
<name>A0ABT8CDZ2_9BACT</name>
<dbReference type="Proteomes" id="UP001236663">
    <property type="component" value="Unassembled WGS sequence"/>
</dbReference>
<gene>
    <name evidence="1" type="ORF">QWZ15_22545</name>
</gene>
<accession>A0ABT8CDZ2</accession>
<keyword evidence="2" id="KW-1185">Reference proteome</keyword>
<sequence length="110" mass="12468">MSYNIIPTHRFEKELKRLSKKFPSLKSEFAGMIADISQNPERGTFIGNGCYKIRLAISSKGKGKRGGARVVTHLYIATETVYLLTIYDKGEKTDLKPNELKEMIESLELD</sequence>
<dbReference type="EMBL" id="JAUFQS010000047">
    <property type="protein sequence ID" value="MDN3690617.1"/>
    <property type="molecule type" value="Genomic_DNA"/>
</dbReference>
<proteinExistence type="predicted"/>
<protein>
    <submittedName>
        <fullName evidence="1">Uncharacterized protein</fullName>
    </submittedName>
</protein>
<comment type="caution">
    <text evidence="1">The sequence shown here is derived from an EMBL/GenBank/DDBJ whole genome shotgun (WGS) entry which is preliminary data.</text>
</comment>